<keyword evidence="2" id="KW-1185">Reference proteome</keyword>
<dbReference type="RefSeq" id="WP_237347057.1">
    <property type="nucleotide sequence ID" value="NZ_JABWGX010000027.1"/>
</dbReference>
<evidence type="ECO:0000313" key="1">
    <source>
        <dbReference type="EMBL" id="MDQ0505822.1"/>
    </source>
</evidence>
<proteinExistence type="predicted"/>
<dbReference type="EMBL" id="JAUSVY010000005">
    <property type="protein sequence ID" value="MDQ0505822.1"/>
    <property type="molecule type" value="Genomic_DNA"/>
</dbReference>
<evidence type="ECO:0000313" key="2">
    <source>
        <dbReference type="Proteomes" id="UP001241747"/>
    </source>
</evidence>
<dbReference type="Proteomes" id="UP001241747">
    <property type="component" value="Unassembled WGS sequence"/>
</dbReference>
<organism evidence="1 2">
    <name type="scientific">Xanthobacter agilis</name>
    <dbReference type="NCBI Taxonomy" id="47492"/>
    <lineage>
        <taxon>Bacteria</taxon>
        <taxon>Pseudomonadati</taxon>
        <taxon>Pseudomonadota</taxon>
        <taxon>Alphaproteobacteria</taxon>
        <taxon>Hyphomicrobiales</taxon>
        <taxon>Xanthobacteraceae</taxon>
        <taxon>Xanthobacter</taxon>
    </lineage>
</organism>
<sequence>MPKDTPSTAAMQTFVRVIGSRLDTYVEFEFSLNDKDLTVELILPFRAFEDFCDRQKAVILPAEPEVADLLERQAWRLHQPGLLRRIRTQDGGDA</sequence>
<name>A0ABU0LFB2_XANAG</name>
<reference evidence="1 2" key="1">
    <citation type="submission" date="2023-07" db="EMBL/GenBank/DDBJ databases">
        <title>Genomic Encyclopedia of Type Strains, Phase IV (KMG-IV): sequencing the most valuable type-strain genomes for metagenomic binning, comparative biology and taxonomic classification.</title>
        <authorList>
            <person name="Goeker M."/>
        </authorList>
    </citation>
    <scope>NUCLEOTIDE SEQUENCE [LARGE SCALE GENOMIC DNA]</scope>
    <source>
        <strain evidence="1 2">DSM 3770</strain>
    </source>
</reference>
<protein>
    <submittedName>
        <fullName evidence="1">Phenol hydroxylase P0 protein</fullName>
    </submittedName>
</protein>
<gene>
    <name evidence="1" type="ORF">QOZ94_002622</name>
</gene>
<accession>A0ABU0LFB2</accession>
<dbReference type="Pfam" id="PF06099">
    <property type="entry name" value="Phenol_hyd_sub"/>
    <property type="match status" value="1"/>
</dbReference>
<comment type="caution">
    <text evidence="1">The sequence shown here is derived from an EMBL/GenBank/DDBJ whole genome shotgun (WGS) entry which is preliminary data.</text>
</comment>
<dbReference type="InterPro" id="IPR010353">
    <property type="entry name" value="DmpK"/>
</dbReference>